<dbReference type="EMBL" id="CADEBC010000602">
    <property type="protein sequence ID" value="CAB3258880.1"/>
    <property type="molecule type" value="Genomic_DNA"/>
</dbReference>
<sequence length="83" mass="9014">MLQSTKLALQIIACVTCVVKKTEKRLKKSGPTNLNIYMITSSVTRGVSAVSRHGAHTLRSAEATTVFEDTFDEAQFQKVALGS</sequence>
<evidence type="ECO:0000313" key="2">
    <source>
        <dbReference type="Proteomes" id="UP000494106"/>
    </source>
</evidence>
<organism evidence="1 2">
    <name type="scientific">Arctia plantaginis</name>
    <name type="common">Wood tiger moth</name>
    <name type="synonym">Phalaena plantaginis</name>
    <dbReference type="NCBI Taxonomy" id="874455"/>
    <lineage>
        <taxon>Eukaryota</taxon>
        <taxon>Metazoa</taxon>
        <taxon>Ecdysozoa</taxon>
        <taxon>Arthropoda</taxon>
        <taxon>Hexapoda</taxon>
        <taxon>Insecta</taxon>
        <taxon>Pterygota</taxon>
        <taxon>Neoptera</taxon>
        <taxon>Endopterygota</taxon>
        <taxon>Lepidoptera</taxon>
        <taxon>Glossata</taxon>
        <taxon>Ditrysia</taxon>
        <taxon>Noctuoidea</taxon>
        <taxon>Erebidae</taxon>
        <taxon>Arctiinae</taxon>
        <taxon>Arctia</taxon>
    </lineage>
</organism>
<dbReference type="Proteomes" id="UP000494106">
    <property type="component" value="Unassembled WGS sequence"/>
</dbReference>
<dbReference type="AlphaFoldDB" id="A0A8S1BGN1"/>
<reference evidence="1 2" key="1">
    <citation type="submission" date="2020-04" db="EMBL/GenBank/DDBJ databases">
        <authorList>
            <person name="Wallbank WR R."/>
            <person name="Pardo Diaz C."/>
            <person name="Kozak K."/>
            <person name="Martin S."/>
            <person name="Jiggins C."/>
            <person name="Moest M."/>
            <person name="Warren A I."/>
            <person name="Byers J.R.P. K."/>
            <person name="Montejo-Kovacevich G."/>
            <person name="Yen C E."/>
        </authorList>
    </citation>
    <scope>NUCLEOTIDE SEQUENCE [LARGE SCALE GENOMIC DNA]</scope>
</reference>
<comment type="caution">
    <text evidence="1">The sequence shown here is derived from an EMBL/GenBank/DDBJ whole genome shotgun (WGS) entry which is preliminary data.</text>
</comment>
<protein>
    <submittedName>
        <fullName evidence="1">Uncharacterized protein</fullName>
    </submittedName>
</protein>
<gene>
    <name evidence="1" type="ORF">APLA_LOCUS16739</name>
</gene>
<keyword evidence="2" id="KW-1185">Reference proteome</keyword>
<accession>A0A8S1BGN1</accession>
<name>A0A8S1BGN1_ARCPL</name>
<evidence type="ECO:0000313" key="1">
    <source>
        <dbReference type="EMBL" id="CAB3258880.1"/>
    </source>
</evidence>
<proteinExistence type="predicted"/>